<dbReference type="Pfam" id="PF07394">
    <property type="entry name" value="DUF1501"/>
    <property type="match status" value="1"/>
</dbReference>
<proteinExistence type="predicted"/>
<gene>
    <name evidence="2" type="ORF">DFP79_0579</name>
</gene>
<dbReference type="EMBL" id="SNXC01000009">
    <property type="protein sequence ID" value="TDO99594.1"/>
    <property type="molecule type" value="Genomic_DNA"/>
</dbReference>
<accession>A0A4R6MDJ0</accession>
<keyword evidence="3" id="KW-1185">Reference proteome</keyword>
<dbReference type="Proteomes" id="UP000294656">
    <property type="component" value="Unassembled WGS sequence"/>
</dbReference>
<feature type="chain" id="PRO_5020569029" evidence="1">
    <location>
        <begin position="28"/>
        <end position="388"/>
    </location>
</feature>
<name>A0A4R6MDJ0_9GAMM</name>
<evidence type="ECO:0000313" key="3">
    <source>
        <dbReference type="Proteomes" id="UP000294656"/>
    </source>
</evidence>
<keyword evidence="1" id="KW-0732">Signal</keyword>
<protein>
    <submittedName>
        <fullName evidence="2">Uncharacterized protein DUF1501</fullName>
    </submittedName>
</protein>
<dbReference type="AlphaFoldDB" id="A0A4R6MDJ0"/>
<feature type="signal peptide" evidence="1">
    <location>
        <begin position="1"/>
        <end position="27"/>
    </location>
</feature>
<dbReference type="PROSITE" id="PS51318">
    <property type="entry name" value="TAT"/>
    <property type="match status" value="1"/>
</dbReference>
<dbReference type="RefSeq" id="WP_133502442.1">
    <property type="nucleotide sequence ID" value="NZ_SNXC01000009.1"/>
</dbReference>
<reference evidence="2 3" key="1">
    <citation type="submission" date="2019-03" db="EMBL/GenBank/DDBJ databases">
        <title>Genomic Encyclopedia of Type Strains, Phase III (KMG-III): the genomes of soil and plant-associated and newly described type strains.</title>
        <authorList>
            <person name="Whitman W."/>
        </authorList>
    </citation>
    <scope>NUCLEOTIDE SEQUENCE [LARGE SCALE GENOMIC DNA]</scope>
    <source>
        <strain evidence="2 3">CECT 7378</strain>
    </source>
</reference>
<evidence type="ECO:0000256" key="1">
    <source>
        <dbReference type="SAM" id="SignalP"/>
    </source>
</evidence>
<evidence type="ECO:0000313" key="2">
    <source>
        <dbReference type="EMBL" id="TDO99594.1"/>
    </source>
</evidence>
<dbReference type="InterPro" id="IPR010869">
    <property type="entry name" value="DUF1501"/>
</dbReference>
<dbReference type="InterPro" id="IPR006311">
    <property type="entry name" value="TAT_signal"/>
</dbReference>
<sequence length="388" mass="41559">MNISRRSLLKSAGLSASLSLVSSQALSKLSTEDVSVIEIFLYGGASSAITEAEFIQNQGISGYSGITLTDNGFWEEAGGENLETLLSANRLSLFSIMPWHNSKAHGFCQDYNVLGQAENLPSGTQLIAIGSGGKSLVGRKTGYISTDGELTNPFDKGDLAETITSLYSNLGSSEHQALQLAASSLNSAQTIRDQYANTYESDIGLEILSVLSYIQASDSTVYASIPFGGWDMHSNAFNNYRPKMSNLTAALVAANNQIEDQGKPIVILLRGDFGRNYYLNSSNGWDHGDHQIGLLVGGAGSISHIGKSYASTLQSDSNTRIYTKPDGSFTALDPLEVRAFVLETLGVDLSQSISLVQSNTYLGALNFASTTSTTIEEMRSNLNNYTSL</sequence>
<comment type="caution">
    <text evidence="2">The sequence shown here is derived from an EMBL/GenBank/DDBJ whole genome shotgun (WGS) entry which is preliminary data.</text>
</comment>
<dbReference type="OrthoDB" id="9779968at2"/>
<organism evidence="2 3">
    <name type="scientific">Marinomonas balearica</name>
    <dbReference type="NCBI Taxonomy" id="491947"/>
    <lineage>
        <taxon>Bacteria</taxon>
        <taxon>Pseudomonadati</taxon>
        <taxon>Pseudomonadota</taxon>
        <taxon>Gammaproteobacteria</taxon>
        <taxon>Oceanospirillales</taxon>
        <taxon>Oceanospirillaceae</taxon>
        <taxon>Marinomonas</taxon>
    </lineage>
</organism>